<proteinExistence type="predicted"/>
<keyword evidence="2" id="KW-1185">Reference proteome</keyword>
<dbReference type="Proteomes" id="UP001171945">
    <property type="component" value="Unassembled WGS sequence"/>
</dbReference>
<dbReference type="EMBL" id="JAUCGM010000957">
    <property type="protein sequence ID" value="MDM8563908.1"/>
    <property type="molecule type" value="Genomic_DNA"/>
</dbReference>
<gene>
    <name evidence="1" type="ORF">QUF54_11195</name>
</gene>
<sequence length="48" mass="5558">MLKLRFGVDETLSQVIEPLVQMPQEESLRLLMQASREKLLERLGKECA</sequence>
<evidence type="ECO:0008006" key="3">
    <source>
        <dbReference type="Google" id="ProtNLM"/>
    </source>
</evidence>
<evidence type="ECO:0000313" key="2">
    <source>
        <dbReference type="Proteomes" id="UP001171945"/>
    </source>
</evidence>
<accession>A0ABT7VWE6</accession>
<organism evidence="1 2">
    <name type="scientific">Candidatus Marithioploca araucensis</name>
    <dbReference type="NCBI Taxonomy" id="70273"/>
    <lineage>
        <taxon>Bacteria</taxon>
        <taxon>Pseudomonadati</taxon>
        <taxon>Pseudomonadota</taxon>
        <taxon>Gammaproteobacteria</taxon>
        <taxon>Thiotrichales</taxon>
        <taxon>Thiotrichaceae</taxon>
        <taxon>Candidatus Marithioploca</taxon>
    </lineage>
</organism>
<protein>
    <recommendedName>
        <fullName evidence="3">Flagellar motor switch protein FliG middle domain-containing protein</fullName>
    </recommendedName>
</protein>
<name>A0ABT7VWE6_9GAMM</name>
<comment type="caution">
    <text evidence="1">The sequence shown here is derived from an EMBL/GenBank/DDBJ whole genome shotgun (WGS) entry which is preliminary data.</text>
</comment>
<reference evidence="1" key="1">
    <citation type="submission" date="2023-06" db="EMBL/GenBank/DDBJ databases">
        <title>Uncultivated large filamentous bacteria from sulfidic sediments reveal new species and different genomic features in energy metabolism and defense.</title>
        <authorList>
            <person name="Fonseca A."/>
        </authorList>
    </citation>
    <scope>NUCLEOTIDE SEQUENCE</scope>
    <source>
        <strain evidence="1">HSG4</strain>
    </source>
</reference>
<evidence type="ECO:0000313" key="1">
    <source>
        <dbReference type="EMBL" id="MDM8563908.1"/>
    </source>
</evidence>